<dbReference type="GO" id="GO:0030973">
    <property type="term" value="F:molybdate ion binding"/>
    <property type="evidence" value="ECO:0007669"/>
    <property type="project" value="TreeGrafter"/>
</dbReference>
<organism evidence="4">
    <name type="scientific">hydrothermal vent metagenome</name>
    <dbReference type="NCBI Taxonomy" id="652676"/>
    <lineage>
        <taxon>unclassified sequences</taxon>
        <taxon>metagenomes</taxon>
        <taxon>ecological metagenomes</taxon>
    </lineage>
</organism>
<dbReference type="EMBL" id="UOFM01000092">
    <property type="protein sequence ID" value="VAW74287.1"/>
    <property type="molecule type" value="Genomic_DNA"/>
</dbReference>
<dbReference type="Gene3D" id="3.40.190.10">
    <property type="entry name" value="Periplasmic binding protein-like II"/>
    <property type="match status" value="2"/>
</dbReference>
<dbReference type="PANTHER" id="PTHR30632:SF14">
    <property type="entry name" value="TUNGSTATE_MOLYBDATE_CHROMATE-BINDING PROTEIN MODA"/>
    <property type="match status" value="1"/>
</dbReference>
<evidence type="ECO:0000256" key="1">
    <source>
        <dbReference type="ARBA" id="ARBA00022723"/>
    </source>
</evidence>
<keyword evidence="3" id="KW-1133">Transmembrane helix</keyword>
<dbReference type="Pfam" id="PF13531">
    <property type="entry name" value="SBP_bac_11"/>
    <property type="match status" value="1"/>
</dbReference>
<evidence type="ECO:0000313" key="4">
    <source>
        <dbReference type="EMBL" id="VAW74287.1"/>
    </source>
</evidence>
<dbReference type="InterPro" id="IPR050682">
    <property type="entry name" value="ModA/WtpA"/>
</dbReference>
<accession>A0A3B0YF62</accession>
<dbReference type="GO" id="GO:0015689">
    <property type="term" value="P:molybdate ion transport"/>
    <property type="evidence" value="ECO:0007669"/>
    <property type="project" value="InterPro"/>
</dbReference>
<evidence type="ECO:0000256" key="2">
    <source>
        <dbReference type="ARBA" id="ARBA00022729"/>
    </source>
</evidence>
<dbReference type="NCBIfam" id="TIGR01256">
    <property type="entry name" value="modA"/>
    <property type="match status" value="1"/>
</dbReference>
<sequence>MTSYYGVNICPFVFTVTARMTAVTKWFLILYFIMAWPFAHADTLRVARDVLEARGLWVSLQAKIVRGENIAQAFQFIQTGNAELGFVAWSQLLRHDGTAEGSWWSIPQSLYRPIEQQALQIKDTPAARAFMNFLQSPEARADIKAHGYGLP</sequence>
<gene>
    <name evidence="4" type="ORF">MNBD_GAMMA14-1777</name>
</gene>
<keyword evidence="3" id="KW-0472">Membrane</keyword>
<proteinExistence type="predicted"/>
<dbReference type="SUPFAM" id="SSF53850">
    <property type="entry name" value="Periplasmic binding protein-like II"/>
    <property type="match status" value="1"/>
</dbReference>
<dbReference type="InterPro" id="IPR005950">
    <property type="entry name" value="ModA"/>
</dbReference>
<dbReference type="PANTHER" id="PTHR30632">
    <property type="entry name" value="MOLYBDATE-BINDING PERIPLASMIC PROTEIN"/>
    <property type="match status" value="1"/>
</dbReference>
<keyword evidence="2" id="KW-0732">Signal</keyword>
<keyword evidence="3" id="KW-0812">Transmembrane</keyword>
<dbReference type="AlphaFoldDB" id="A0A3B0YF62"/>
<evidence type="ECO:0000256" key="3">
    <source>
        <dbReference type="SAM" id="Phobius"/>
    </source>
</evidence>
<protein>
    <submittedName>
        <fullName evidence="4">Molybdenum ABC transporter, substrate-binding protein ModA</fullName>
    </submittedName>
</protein>
<keyword evidence="1" id="KW-0479">Metal-binding</keyword>
<feature type="transmembrane region" description="Helical" evidence="3">
    <location>
        <begin position="20"/>
        <end position="39"/>
    </location>
</feature>
<name>A0A3B0YF62_9ZZZZ</name>
<reference evidence="4" key="1">
    <citation type="submission" date="2018-06" db="EMBL/GenBank/DDBJ databases">
        <authorList>
            <person name="Zhirakovskaya E."/>
        </authorList>
    </citation>
    <scope>NUCLEOTIDE SEQUENCE</scope>
</reference>
<dbReference type="GO" id="GO:0046872">
    <property type="term" value="F:metal ion binding"/>
    <property type="evidence" value="ECO:0007669"/>
    <property type="project" value="UniProtKB-KW"/>
</dbReference>